<keyword evidence="2" id="KW-1185">Reference proteome</keyword>
<evidence type="ECO:0000313" key="2">
    <source>
        <dbReference type="Proteomes" id="UP001207116"/>
    </source>
</evidence>
<sequence>MEKIYSAEKSNCELAKARPETVQFLMDYSRSLRPVRYKKMVFEAIMN</sequence>
<reference evidence="1" key="1">
    <citation type="submission" date="2022-11" db="EMBL/GenBank/DDBJ databases">
        <title>The characterization of three novel Bacteroidetes species and genomic analysis of their roles in tidal elemental geochemical cycles.</title>
        <authorList>
            <person name="Ma K.-J."/>
        </authorList>
    </citation>
    <scope>NUCLEOTIDE SEQUENCE</scope>
    <source>
        <strain evidence="1">M415</strain>
    </source>
</reference>
<organism evidence="1 2">
    <name type="scientific">Lentiprolixibacter aurantiacus</name>
    <dbReference type="NCBI Taxonomy" id="2993939"/>
    <lineage>
        <taxon>Bacteria</taxon>
        <taxon>Pseudomonadati</taxon>
        <taxon>Bacteroidota</taxon>
        <taxon>Flavobacteriia</taxon>
        <taxon>Flavobacteriales</taxon>
        <taxon>Flavobacteriaceae</taxon>
        <taxon>Lentiprolixibacter</taxon>
    </lineage>
</organism>
<dbReference type="AlphaFoldDB" id="A0AAE3ML76"/>
<evidence type="ECO:0000313" key="1">
    <source>
        <dbReference type="EMBL" id="MCX2719479.1"/>
    </source>
</evidence>
<dbReference type="Proteomes" id="UP001207116">
    <property type="component" value="Unassembled WGS sequence"/>
</dbReference>
<comment type="caution">
    <text evidence="1">The sequence shown here is derived from an EMBL/GenBank/DDBJ whole genome shotgun (WGS) entry which is preliminary data.</text>
</comment>
<accession>A0AAE3ML76</accession>
<gene>
    <name evidence="1" type="ORF">OO016_07695</name>
</gene>
<name>A0AAE3ML76_9FLAO</name>
<dbReference type="RefSeq" id="WP_266012161.1">
    <property type="nucleotide sequence ID" value="NZ_JAPFQP010000002.1"/>
</dbReference>
<protein>
    <submittedName>
        <fullName evidence="1">Uncharacterized protein</fullName>
    </submittedName>
</protein>
<dbReference type="EMBL" id="JAPFQP010000002">
    <property type="protein sequence ID" value="MCX2719479.1"/>
    <property type="molecule type" value="Genomic_DNA"/>
</dbReference>
<proteinExistence type="predicted"/>